<reference evidence="2 3" key="1">
    <citation type="submission" date="2023-03" db="EMBL/GenBank/DDBJ databases">
        <title>High recombination rates correlate with genetic variation in Cardiocondyla obscurior ants.</title>
        <authorList>
            <person name="Errbii M."/>
        </authorList>
    </citation>
    <scope>NUCLEOTIDE SEQUENCE [LARGE SCALE GENOMIC DNA]</scope>
    <source>
        <strain evidence="2">Alpha-2009</strain>
        <tissue evidence="2">Whole body</tissue>
    </source>
</reference>
<evidence type="ECO:0000256" key="1">
    <source>
        <dbReference type="SAM" id="MobiDB-lite"/>
    </source>
</evidence>
<dbReference type="AlphaFoldDB" id="A0AAW2FYP7"/>
<feature type="compositionally biased region" description="Polar residues" evidence="1">
    <location>
        <begin position="95"/>
        <end position="107"/>
    </location>
</feature>
<accession>A0AAW2FYP7</accession>
<evidence type="ECO:0000313" key="3">
    <source>
        <dbReference type="Proteomes" id="UP001430953"/>
    </source>
</evidence>
<proteinExistence type="predicted"/>
<keyword evidence="3" id="KW-1185">Reference proteome</keyword>
<dbReference type="EMBL" id="JADYXP020000007">
    <property type="protein sequence ID" value="KAL0120350.1"/>
    <property type="molecule type" value="Genomic_DNA"/>
</dbReference>
<gene>
    <name evidence="2" type="ORF">PUN28_008183</name>
</gene>
<protein>
    <submittedName>
        <fullName evidence="2">Uncharacterized protein</fullName>
    </submittedName>
</protein>
<name>A0AAW2FYP7_9HYME</name>
<feature type="compositionally biased region" description="Low complexity" evidence="1">
    <location>
        <begin position="74"/>
        <end position="86"/>
    </location>
</feature>
<comment type="caution">
    <text evidence="2">The sequence shown here is derived from an EMBL/GenBank/DDBJ whole genome shotgun (WGS) entry which is preliminary data.</text>
</comment>
<evidence type="ECO:0000313" key="2">
    <source>
        <dbReference type="EMBL" id="KAL0120350.1"/>
    </source>
</evidence>
<dbReference type="Proteomes" id="UP001430953">
    <property type="component" value="Unassembled WGS sequence"/>
</dbReference>
<feature type="region of interest" description="Disordered" evidence="1">
    <location>
        <begin position="74"/>
        <end position="126"/>
    </location>
</feature>
<sequence>MRCGEAMISKFCDADDLAGKRCLDEGAGCCAPALLDVQGVVVVLNTDCTTAYQKSGTEPRNQLPKLMRPMALSGKSSAGVVKSKLATARNLRGRGNSSKSTARNGPQQDPFIKRQLNPLLIDDPTG</sequence>
<organism evidence="2 3">
    <name type="scientific">Cardiocondyla obscurior</name>
    <dbReference type="NCBI Taxonomy" id="286306"/>
    <lineage>
        <taxon>Eukaryota</taxon>
        <taxon>Metazoa</taxon>
        <taxon>Ecdysozoa</taxon>
        <taxon>Arthropoda</taxon>
        <taxon>Hexapoda</taxon>
        <taxon>Insecta</taxon>
        <taxon>Pterygota</taxon>
        <taxon>Neoptera</taxon>
        <taxon>Endopterygota</taxon>
        <taxon>Hymenoptera</taxon>
        <taxon>Apocrita</taxon>
        <taxon>Aculeata</taxon>
        <taxon>Formicoidea</taxon>
        <taxon>Formicidae</taxon>
        <taxon>Myrmicinae</taxon>
        <taxon>Cardiocondyla</taxon>
    </lineage>
</organism>